<keyword evidence="3" id="KW-0547">Nucleotide-binding</keyword>
<dbReference type="SUPFAM" id="SSF52540">
    <property type="entry name" value="P-loop containing nucleoside triphosphate hydrolases"/>
    <property type="match status" value="1"/>
</dbReference>
<reference evidence="6 7" key="1">
    <citation type="submission" date="2020-06" db="EMBL/GenBank/DDBJ databases">
        <title>High-quality draft genome of sulfate reducer Desulfobacter latus type strain AcrS2 isolated from marine sediment.</title>
        <authorList>
            <person name="Hoppe M."/>
            <person name="Larsen C.K."/>
            <person name="Marshall I.P.G."/>
            <person name="Schramm A."/>
            <person name="Marietou A.G."/>
        </authorList>
    </citation>
    <scope>NUCLEOTIDE SEQUENCE [LARGE SCALE GENOMIC DNA]</scope>
    <source>
        <strain evidence="6 7">AcRS2</strain>
    </source>
</reference>
<dbReference type="InterPro" id="IPR050683">
    <property type="entry name" value="Bact_Polysacc_Export_ATP-bd"/>
</dbReference>
<organism evidence="6 7">
    <name type="scientific">Desulfobacter latus</name>
    <dbReference type="NCBI Taxonomy" id="2292"/>
    <lineage>
        <taxon>Bacteria</taxon>
        <taxon>Pseudomonadati</taxon>
        <taxon>Thermodesulfobacteriota</taxon>
        <taxon>Desulfobacteria</taxon>
        <taxon>Desulfobacterales</taxon>
        <taxon>Desulfobacteraceae</taxon>
        <taxon>Desulfobacter</taxon>
    </lineage>
</organism>
<feature type="domain" description="ABC transporter" evidence="5">
    <location>
        <begin position="26"/>
        <end position="248"/>
    </location>
</feature>
<evidence type="ECO:0000256" key="2">
    <source>
        <dbReference type="ARBA" id="ARBA00022448"/>
    </source>
</evidence>
<dbReference type="GO" id="GO:0140359">
    <property type="term" value="F:ABC-type transporter activity"/>
    <property type="evidence" value="ECO:0007669"/>
    <property type="project" value="InterPro"/>
</dbReference>
<dbReference type="InterPro" id="IPR003593">
    <property type="entry name" value="AAA+_ATPase"/>
</dbReference>
<dbReference type="SMART" id="SM00382">
    <property type="entry name" value="AAA"/>
    <property type="match status" value="1"/>
</dbReference>
<dbReference type="Proteomes" id="UP000553343">
    <property type="component" value="Unassembled WGS sequence"/>
</dbReference>
<proteinExistence type="inferred from homology"/>
<dbReference type="EMBL" id="JACADJ010000042">
    <property type="protein sequence ID" value="NWH05668.1"/>
    <property type="molecule type" value="Genomic_DNA"/>
</dbReference>
<evidence type="ECO:0000313" key="7">
    <source>
        <dbReference type="Proteomes" id="UP000553343"/>
    </source>
</evidence>
<name>A0A850TAP5_9BACT</name>
<evidence type="ECO:0000256" key="4">
    <source>
        <dbReference type="ARBA" id="ARBA00022840"/>
    </source>
</evidence>
<dbReference type="Pfam" id="PF00005">
    <property type="entry name" value="ABC_tran"/>
    <property type="match status" value="1"/>
</dbReference>
<dbReference type="GO" id="GO:0005524">
    <property type="term" value="F:ATP binding"/>
    <property type="evidence" value="ECO:0007669"/>
    <property type="project" value="UniProtKB-KW"/>
</dbReference>
<keyword evidence="2" id="KW-0813">Transport</keyword>
<dbReference type="InterPro" id="IPR003439">
    <property type="entry name" value="ABC_transporter-like_ATP-bd"/>
</dbReference>
<evidence type="ECO:0000259" key="5">
    <source>
        <dbReference type="PROSITE" id="PS50893"/>
    </source>
</evidence>
<dbReference type="InterPro" id="IPR027417">
    <property type="entry name" value="P-loop_NTPase"/>
</dbReference>
<dbReference type="PANTHER" id="PTHR46743:SF2">
    <property type="entry name" value="TEICHOIC ACIDS EXPORT ATP-BINDING PROTEIN TAGH"/>
    <property type="match status" value="1"/>
</dbReference>
<protein>
    <submittedName>
        <fullName evidence="6">ABC transporter ATP-binding protein</fullName>
    </submittedName>
</protein>
<accession>A0A850TAP5</accession>
<dbReference type="GO" id="GO:0016020">
    <property type="term" value="C:membrane"/>
    <property type="evidence" value="ECO:0007669"/>
    <property type="project" value="InterPro"/>
</dbReference>
<dbReference type="GO" id="GO:0016887">
    <property type="term" value="F:ATP hydrolysis activity"/>
    <property type="evidence" value="ECO:0007669"/>
    <property type="project" value="InterPro"/>
</dbReference>
<keyword evidence="4 6" id="KW-0067">ATP-binding</keyword>
<sequence length="248" mass="27209">MKIENTESVCLAGEKEKRKGKLLISIRNVGVIYNRNRSIFKKKRFEALKDVSFDIFSGESIGVIGRNGAGKSTLMTLISGIIKPDRGEVINYGASVSLLALQAGFMNELSGRDNMVLSGLALGFPKKKLEEKLDEIISFSGIGGRIDDAVRTYSAGMRARLGFSIAHILNPDILLVDETLGVGDRAFRQKSANAMREKIKSEQTVVLVSHNSNTIRDLCDRAVWLEKGIVMASGEVDTVLKAYEKKVL</sequence>
<dbReference type="AlphaFoldDB" id="A0A850TAP5"/>
<comment type="similarity">
    <text evidence="1">Belongs to the ABC transporter superfamily.</text>
</comment>
<gene>
    <name evidence="6" type="ORF">HXW94_11850</name>
</gene>
<evidence type="ECO:0000256" key="1">
    <source>
        <dbReference type="ARBA" id="ARBA00005417"/>
    </source>
</evidence>
<evidence type="ECO:0000313" key="6">
    <source>
        <dbReference type="EMBL" id="NWH05668.1"/>
    </source>
</evidence>
<dbReference type="RefSeq" id="WP_178367126.1">
    <property type="nucleotide sequence ID" value="NZ_JACADJ010000042.1"/>
</dbReference>
<dbReference type="InterPro" id="IPR015860">
    <property type="entry name" value="ABC_transpr_TagH-like"/>
</dbReference>
<dbReference type="PROSITE" id="PS50893">
    <property type="entry name" value="ABC_TRANSPORTER_2"/>
    <property type="match status" value="1"/>
</dbReference>
<dbReference type="CDD" id="cd03220">
    <property type="entry name" value="ABC_KpsT_Wzt"/>
    <property type="match status" value="1"/>
</dbReference>
<keyword evidence="7" id="KW-1185">Reference proteome</keyword>
<dbReference type="Gene3D" id="3.40.50.300">
    <property type="entry name" value="P-loop containing nucleotide triphosphate hydrolases"/>
    <property type="match status" value="1"/>
</dbReference>
<comment type="caution">
    <text evidence="6">The sequence shown here is derived from an EMBL/GenBank/DDBJ whole genome shotgun (WGS) entry which is preliminary data.</text>
</comment>
<evidence type="ECO:0000256" key="3">
    <source>
        <dbReference type="ARBA" id="ARBA00022741"/>
    </source>
</evidence>
<dbReference type="PANTHER" id="PTHR46743">
    <property type="entry name" value="TEICHOIC ACIDS EXPORT ATP-BINDING PROTEIN TAGH"/>
    <property type="match status" value="1"/>
</dbReference>